<gene>
    <name evidence="2" type="ORF">GCM10007962_04140</name>
</gene>
<proteinExistence type="predicted"/>
<keyword evidence="3" id="KW-1185">Reference proteome</keyword>
<dbReference type="Proteomes" id="UP000612329">
    <property type="component" value="Unassembled WGS sequence"/>
</dbReference>
<keyword evidence="1" id="KW-0472">Membrane</keyword>
<protein>
    <submittedName>
        <fullName evidence="2">Uncharacterized protein</fullName>
    </submittedName>
</protein>
<feature type="transmembrane region" description="Helical" evidence="1">
    <location>
        <begin position="68"/>
        <end position="92"/>
    </location>
</feature>
<dbReference type="EMBL" id="BMNR01000001">
    <property type="protein sequence ID" value="GGK12928.1"/>
    <property type="molecule type" value="Genomic_DNA"/>
</dbReference>
<dbReference type="AlphaFoldDB" id="A0A8J3BJB6"/>
<feature type="transmembrane region" description="Helical" evidence="1">
    <location>
        <begin position="36"/>
        <end position="56"/>
    </location>
</feature>
<name>A0A8J3BJB6_9FLAO</name>
<keyword evidence="1" id="KW-0812">Transmembrane</keyword>
<sequence>MKYIFIGLLLVFLLYPIIWAKTQLNDDNKKKALTSVTALMSLAIFMSIVFSVVIALNADMPANIGHGGFMYIIGPSFYGLLVLIFYLVSLGVRPDFKFALGIISILINLLIGFIYFLN</sequence>
<keyword evidence="1" id="KW-1133">Transmembrane helix</keyword>
<comment type="caution">
    <text evidence="2">The sequence shown here is derived from an EMBL/GenBank/DDBJ whole genome shotgun (WGS) entry which is preliminary data.</text>
</comment>
<accession>A0A8J3BJB6</accession>
<feature type="transmembrane region" description="Helical" evidence="1">
    <location>
        <begin position="98"/>
        <end position="117"/>
    </location>
</feature>
<reference evidence="2" key="2">
    <citation type="submission" date="2020-09" db="EMBL/GenBank/DDBJ databases">
        <authorList>
            <person name="Sun Q."/>
            <person name="Ohkuma M."/>
        </authorList>
    </citation>
    <scope>NUCLEOTIDE SEQUENCE</scope>
    <source>
        <strain evidence="2">JCM 12862</strain>
    </source>
</reference>
<evidence type="ECO:0000313" key="2">
    <source>
        <dbReference type="EMBL" id="GGK12928.1"/>
    </source>
</evidence>
<reference evidence="2" key="1">
    <citation type="journal article" date="2014" name="Int. J. Syst. Evol. Microbiol.">
        <title>Complete genome sequence of Corynebacterium casei LMG S-19264T (=DSM 44701T), isolated from a smear-ripened cheese.</title>
        <authorList>
            <consortium name="US DOE Joint Genome Institute (JGI-PGF)"/>
            <person name="Walter F."/>
            <person name="Albersmeier A."/>
            <person name="Kalinowski J."/>
            <person name="Ruckert C."/>
        </authorList>
    </citation>
    <scope>NUCLEOTIDE SEQUENCE</scope>
    <source>
        <strain evidence="2">JCM 12862</strain>
    </source>
</reference>
<organism evidence="2 3">
    <name type="scientific">Yeosuana aromativorans</name>
    <dbReference type="NCBI Taxonomy" id="288019"/>
    <lineage>
        <taxon>Bacteria</taxon>
        <taxon>Pseudomonadati</taxon>
        <taxon>Bacteroidota</taxon>
        <taxon>Flavobacteriia</taxon>
        <taxon>Flavobacteriales</taxon>
        <taxon>Flavobacteriaceae</taxon>
        <taxon>Yeosuana</taxon>
    </lineage>
</organism>
<dbReference type="RefSeq" id="WP_188649612.1">
    <property type="nucleotide sequence ID" value="NZ_BMNR01000001.1"/>
</dbReference>
<evidence type="ECO:0000313" key="3">
    <source>
        <dbReference type="Proteomes" id="UP000612329"/>
    </source>
</evidence>
<evidence type="ECO:0000256" key="1">
    <source>
        <dbReference type="SAM" id="Phobius"/>
    </source>
</evidence>